<dbReference type="PANTHER" id="PTHR11019:SF159">
    <property type="entry name" value="TRANSCRIPTIONAL REGULATOR-RELATED"/>
    <property type="match status" value="1"/>
</dbReference>
<dbReference type="SUPFAM" id="SSF46689">
    <property type="entry name" value="Homeodomain-like"/>
    <property type="match status" value="1"/>
</dbReference>
<accession>A0AAD0J243</accession>
<dbReference type="InterPro" id="IPR018060">
    <property type="entry name" value="HTH_AraC"/>
</dbReference>
<keyword evidence="2" id="KW-0805">Transcription regulation</keyword>
<dbReference type="InterPro" id="IPR014710">
    <property type="entry name" value="RmlC-like_jellyroll"/>
</dbReference>
<proteinExistence type="predicted"/>
<dbReference type="Gene3D" id="1.10.10.60">
    <property type="entry name" value="Homeodomain-like"/>
    <property type="match status" value="1"/>
</dbReference>
<dbReference type="PANTHER" id="PTHR11019">
    <property type="entry name" value="HTH-TYPE TRANSCRIPTIONAL REGULATOR NIMR"/>
    <property type="match status" value="1"/>
</dbReference>
<dbReference type="AlphaFoldDB" id="A0AAD0J243"/>
<name>A0AAD0J243_9BURK</name>
<evidence type="ECO:0000256" key="3">
    <source>
        <dbReference type="ARBA" id="ARBA00023125"/>
    </source>
</evidence>
<dbReference type="Proteomes" id="UP000244809">
    <property type="component" value="Chromosome 3"/>
</dbReference>
<dbReference type="InterPro" id="IPR003313">
    <property type="entry name" value="AraC-bd"/>
</dbReference>
<evidence type="ECO:0000313" key="7">
    <source>
        <dbReference type="Proteomes" id="UP000244809"/>
    </source>
</evidence>
<evidence type="ECO:0000256" key="2">
    <source>
        <dbReference type="ARBA" id="ARBA00023015"/>
    </source>
</evidence>
<evidence type="ECO:0000259" key="5">
    <source>
        <dbReference type="PROSITE" id="PS01124"/>
    </source>
</evidence>
<dbReference type="Gene3D" id="2.60.120.10">
    <property type="entry name" value="Jelly Rolls"/>
    <property type="match status" value="1"/>
</dbReference>
<evidence type="ECO:0000256" key="1">
    <source>
        <dbReference type="ARBA" id="ARBA00022491"/>
    </source>
</evidence>
<dbReference type="RefSeq" id="WP_006476306.1">
    <property type="nucleotide sequence ID" value="NZ_CADEUB010000007.1"/>
</dbReference>
<dbReference type="EMBL" id="CP021069">
    <property type="protein sequence ID" value="AWG30661.1"/>
    <property type="molecule type" value="Genomic_DNA"/>
</dbReference>
<dbReference type="Pfam" id="PF12833">
    <property type="entry name" value="HTH_18"/>
    <property type="match status" value="1"/>
</dbReference>
<dbReference type="CDD" id="cd06124">
    <property type="entry name" value="cupin_NimR-like_N"/>
    <property type="match status" value="1"/>
</dbReference>
<evidence type="ECO:0000256" key="4">
    <source>
        <dbReference type="ARBA" id="ARBA00023163"/>
    </source>
</evidence>
<keyword evidence="3" id="KW-0238">DNA-binding</keyword>
<dbReference type="Pfam" id="PF02311">
    <property type="entry name" value="AraC_binding"/>
    <property type="match status" value="1"/>
</dbReference>
<keyword evidence="4" id="KW-0804">Transcription</keyword>
<feature type="domain" description="HTH araC/xylS-type" evidence="5">
    <location>
        <begin position="193"/>
        <end position="293"/>
    </location>
</feature>
<dbReference type="SMART" id="SM00342">
    <property type="entry name" value="HTH_ARAC"/>
    <property type="match status" value="1"/>
</dbReference>
<dbReference type="PROSITE" id="PS01124">
    <property type="entry name" value="HTH_ARAC_FAMILY_2"/>
    <property type="match status" value="1"/>
</dbReference>
<dbReference type="FunFam" id="1.10.10.60:FF:000132">
    <property type="entry name" value="AraC family transcriptional regulator"/>
    <property type="match status" value="1"/>
</dbReference>
<reference evidence="6 7" key="1">
    <citation type="submission" date="2017-04" db="EMBL/GenBank/DDBJ databases">
        <title>Complete genome sequence of Burkholderia cenocepacia PC184 Midwest clone.</title>
        <authorList>
            <person name="Mulks M.H."/>
            <person name="Cooper V.S."/>
        </authorList>
    </citation>
    <scope>NUCLEOTIDE SEQUENCE [LARGE SCALE GENOMIC DNA]</scope>
    <source>
        <strain evidence="6 7">PC184 Mulks</strain>
    </source>
</reference>
<dbReference type="InterPro" id="IPR011051">
    <property type="entry name" value="RmlC_Cupin_sf"/>
</dbReference>
<dbReference type="GO" id="GO:0003700">
    <property type="term" value="F:DNA-binding transcription factor activity"/>
    <property type="evidence" value="ECO:0007669"/>
    <property type="project" value="InterPro"/>
</dbReference>
<keyword evidence="1" id="KW-0678">Repressor</keyword>
<protein>
    <submittedName>
        <fullName evidence="6">AraC family transcriptional regulator</fullName>
    </submittedName>
</protein>
<dbReference type="InterPro" id="IPR009057">
    <property type="entry name" value="Homeodomain-like_sf"/>
</dbReference>
<gene>
    <name evidence="6" type="ORF">B9Z07_17300</name>
</gene>
<dbReference type="GO" id="GO:0043565">
    <property type="term" value="F:sequence-specific DNA binding"/>
    <property type="evidence" value="ECO:0007669"/>
    <property type="project" value="InterPro"/>
</dbReference>
<sequence>MPPAAERQTRDIDFLTKFGEFEISWRTSFRPSPMKAFLLKRYPLARVPLPRQVAATLVNYRQGERVTWHQHRHGQLVFAAKGVVRVLTPARTWTLPPSRAVWLPSDVDHELHAVGDTALCSVYMEPEVFPWPWEEPAVIAVSALLRELALTVVDGADTYTATSRAGLAASLLMKVLAETPSLAEPGVPLPRDERLLKLCEHMMNDPASDLTLDFWGEQFGASGRTLARRLHAETGLTFVAWRQQMRVAEAMTRLALGQSVARVAKDLGYRSASAFIVMFRRITGESPQRYLSAS</sequence>
<dbReference type="SUPFAM" id="SSF51182">
    <property type="entry name" value="RmlC-like cupins"/>
    <property type="match status" value="1"/>
</dbReference>
<organism evidence="6 7">
    <name type="scientific">Burkholderia cenocepacia</name>
    <dbReference type="NCBI Taxonomy" id="95486"/>
    <lineage>
        <taxon>Bacteria</taxon>
        <taxon>Pseudomonadati</taxon>
        <taxon>Pseudomonadota</taxon>
        <taxon>Betaproteobacteria</taxon>
        <taxon>Burkholderiales</taxon>
        <taxon>Burkholderiaceae</taxon>
        <taxon>Burkholderia</taxon>
        <taxon>Burkholderia cepacia complex</taxon>
    </lineage>
</organism>
<evidence type="ECO:0000313" key="6">
    <source>
        <dbReference type="EMBL" id="AWG30661.1"/>
    </source>
</evidence>